<dbReference type="PANTHER" id="PTHR44942">
    <property type="entry name" value="METHYLTRANSF_11 DOMAIN-CONTAINING PROTEIN"/>
    <property type="match status" value="1"/>
</dbReference>
<evidence type="ECO:0000259" key="5">
    <source>
        <dbReference type="Pfam" id="PF08241"/>
    </source>
</evidence>
<evidence type="ECO:0000313" key="7">
    <source>
        <dbReference type="Proteomes" id="UP000032221"/>
    </source>
</evidence>
<dbReference type="CDD" id="cd02440">
    <property type="entry name" value="AdoMet_MTases"/>
    <property type="match status" value="1"/>
</dbReference>
<evidence type="ECO:0000256" key="1">
    <source>
        <dbReference type="ARBA" id="ARBA00008361"/>
    </source>
</evidence>
<organism evidence="6 7">
    <name type="scientific">Mycolicibacterium llatzerense</name>
    <dbReference type="NCBI Taxonomy" id="280871"/>
    <lineage>
        <taxon>Bacteria</taxon>
        <taxon>Bacillati</taxon>
        <taxon>Actinomycetota</taxon>
        <taxon>Actinomycetes</taxon>
        <taxon>Mycobacteriales</taxon>
        <taxon>Mycobacteriaceae</taxon>
        <taxon>Mycolicibacterium</taxon>
    </lineage>
</organism>
<dbReference type="Gene3D" id="3.40.50.150">
    <property type="entry name" value="Vaccinia Virus protein VP39"/>
    <property type="match status" value="1"/>
</dbReference>
<proteinExistence type="inferred from homology"/>
<dbReference type="GO" id="GO:0032259">
    <property type="term" value="P:methylation"/>
    <property type="evidence" value="ECO:0007669"/>
    <property type="project" value="UniProtKB-KW"/>
</dbReference>
<reference evidence="6 7" key="1">
    <citation type="submission" date="2015-01" db="EMBL/GenBank/DDBJ databases">
        <title>Genome sequence of Mycobacterium llatzerense and Mycobacterium immunogenum recovered from brain abscess.</title>
        <authorList>
            <person name="Greninger A.L."/>
            <person name="Langelier C."/>
            <person name="Cunningham G."/>
            <person name="Chiu C.Y."/>
            <person name="Miller S."/>
        </authorList>
    </citation>
    <scope>NUCLEOTIDE SEQUENCE [LARGE SCALE GENOMIC DNA]</scope>
    <source>
        <strain evidence="6 7">CLUC14</strain>
    </source>
</reference>
<evidence type="ECO:0000313" key="6">
    <source>
        <dbReference type="EMBL" id="KIU16918.1"/>
    </source>
</evidence>
<dbReference type="OrthoDB" id="9797252at2"/>
<comment type="caution">
    <text evidence="6">The sequence shown here is derived from an EMBL/GenBank/DDBJ whole genome shotgun (WGS) entry which is preliminary data.</text>
</comment>
<keyword evidence="2" id="KW-0489">Methyltransferase</keyword>
<gene>
    <name evidence="6" type="ORF">TL10_11155</name>
</gene>
<keyword evidence="6" id="KW-0830">Ubiquinone</keyword>
<evidence type="ECO:0000256" key="2">
    <source>
        <dbReference type="ARBA" id="ARBA00022603"/>
    </source>
</evidence>
<dbReference type="STRING" id="280871.TL10_11155"/>
<accession>A0A0D1J5P6</accession>
<dbReference type="InterPro" id="IPR029063">
    <property type="entry name" value="SAM-dependent_MTases_sf"/>
</dbReference>
<dbReference type="Pfam" id="PF08241">
    <property type="entry name" value="Methyltransf_11"/>
    <property type="match status" value="1"/>
</dbReference>
<evidence type="ECO:0000256" key="4">
    <source>
        <dbReference type="SAM" id="MobiDB-lite"/>
    </source>
</evidence>
<comment type="similarity">
    <text evidence="1">Belongs to the methyltransferase superfamily.</text>
</comment>
<feature type="domain" description="Methyltransferase type 11" evidence="5">
    <location>
        <begin position="42"/>
        <end position="129"/>
    </location>
</feature>
<dbReference type="SUPFAM" id="SSF53335">
    <property type="entry name" value="S-adenosyl-L-methionine-dependent methyltransferases"/>
    <property type="match status" value="1"/>
</dbReference>
<evidence type="ECO:0000256" key="3">
    <source>
        <dbReference type="ARBA" id="ARBA00022679"/>
    </source>
</evidence>
<dbReference type="InterPro" id="IPR051052">
    <property type="entry name" value="Diverse_substrate_MTase"/>
</dbReference>
<dbReference type="InterPro" id="IPR013216">
    <property type="entry name" value="Methyltransf_11"/>
</dbReference>
<dbReference type="Proteomes" id="UP000032221">
    <property type="component" value="Unassembled WGS sequence"/>
</dbReference>
<protein>
    <submittedName>
        <fullName evidence="6">Ubiquinone/menaquinone biosynthesis protein</fullName>
    </submittedName>
</protein>
<sequence>MYRQRDRADSFGGAARSYDQHRPRYPEPMLDELVGVGSVRVLDVGAGTGIASRQLIARGAELVALEPDPRMAEIAAEHGVPVEVATFEDWDDAGRTFDVVLFAQSFHWVDPAAALPKIRRLLAPGGRLALAWNRLFPVQPSRADFAEVYRDFLDAASPLVTATPTGGTGSGMDSADVVTDLESAGFVVQQLTYERGEQYSREQWLDLVFTYSNHLVLPADRAAELRARLGAVIGDGGVQVGGDTLLIVAQPE</sequence>
<dbReference type="RefSeq" id="WP_043985755.1">
    <property type="nucleotide sequence ID" value="NZ_JXST01000013.1"/>
</dbReference>
<feature type="region of interest" description="Disordered" evidence="4">
    <location>
        <begin position="1"/>
        <end position="24"/>
    </location>
</feature>
<keyword evidence="3" id="KW-0808">Transferase</keyword>
<dbReference type="AlphaFoldDB" id="A0A0D1J5P6"/>
<keyword evidence="7" id="KW-1185">Reference proteome</keyword>
<name>A0A0D1J5P6_9MYCO</name>
<dbReference type="GO" id="GO:0008757">
    <property type="term" value="F:S-adenosylmethionine-dependent methyltransferase activity"/>
    <property type="evidence" value="ECO:0007669"/>
    <property type="project" value="InterPro"/>
</dbReference>
<dbReference type="EMBL" id="JXST01000013">
    <property type="protein sequence ID" value="KIU16918.1"/>
    <property type="molecule type" value="Genomic_DNA"/>
</dbReference>
<dbReference type="PATRIC" id="fig|280871.6.peg.2312"/>
<dbReference type="PANTHER" id="PTHR44942:SF4">
    <property type="entry name" value="METHYLTRANSFERASE TYPE 11 DOMAIN-CONTAINING PROTEIN"/>
    <property type="match status" value="1"/>
</dbReference>